<dbReference type="GeneID" id="11596694"/>
<dbReference type="RefSeq" id="WP_014289420.1">
    <property type="nucleotide sequence ID" value="NC_016645.1"/>
</dbReference>
<dbReference type="OrthoDB" id="26573at2157"/>
<dbReference type="BioCyc" id="PSP1104324:GJSN-2154-MONOMER"/>
<dbReference type="KEGG" id="pyr:P186_2203"/>
<evidence type="ECO:0000313" key="1">
    <source>
        <dbReference type="EMBL" id="AET33595.1"/>
    </source>
</evidence>
<reference evidence="1 2" key="1">
    <citation type="journal article" date="2012" name="J. Bacteriol.">
        <title>Complete genome sequence of strain 1860, a crenarchaeon of the genus pyrobaculum able to grow with various electron acceptors.</title>
        <authorList>
            <person name="Mardanov A.V."/>
            <person name="Gumerov V.M."/>
            <person name="Slobodkina G.B."/>
            <person name="Beletsky A.V."/>
            <person name="Bonch-Osmolovskaya E.A."/>
            <person name="Ravin N.V."/>
            <person name="Skryabin K.G."/>
        </authorList>
    </citation>
    <scope>NUCLEOTIDE SEQUENCE [LARGE SCALE GENOMIC DNA]</scope>
    <source>
        <strain evidence="1 2">1860</strain>
    </source>
</reference>
<protein>
    <submittedName>
        <fullName evidence="1">Uncharacterized protein</fullName>
    </submittedName>
</protein>
<dbReference type="eggNOG" id="arCOG05445">
    <property type="taxonomic scope" value="Archaea"/>
</dbReference>
<dbReference type="STRING" id="1104324.P186_2203"/>
<evidence type="ECO:0000313" key="2">
    <source>
        <dbReference type="Proteomes" id="UP000005867"/>
    </source>
</evidence>
<name>G7VB98_9CREN</name>
<organism evidence="1 2">
    <name type="scientific">Pyrobaculum ferrireducens</name>
    <dbReference type="NCBI Taxonomy" id="1104324"/>
    <lineage>
        <taxon>Archaea</taxon>
        <taxon>Thermoproteota</taxon>
        <taxon>Thermoprotei</taxon>
        <taxon>Thermoproteales</taxon>
        <taxon>Thermoproteaceae</taxon>
        <taxon>Pyrobaculum</taxon>
    </lineage>
</organism>
<dbReference type="AlphaFoldDB" id="G7VB98"/>
<sequence>MIITTVGNVIEMLLKRQETITSDDVKTLLKRANVNISDEELMKALLALEIYKKIHVRRVKREGRDIYQISRRR</sequence>
<keyword evidence="2" id="KW-1185">Reference proteome</keyword>
<accession>G7VB98</accession>
<dbReference type="EMBL" id="CP003098">
    <property type="protein sequence ID" value="AET33595.1"/>
    <property type="molecule type" value="Genomic_DNA"/>
</dbReference>
<proteinExistence type="predicted"/>
<gene>
    <name evidence="1" type="ORF">P186_2203</name>
</gene>
<dbReference type="Proteomes" id="UP000005867">
    <property type="component" value="Chromosome"/>
</dbReference>
<dbReference type="HOGENOM" id="CLU_2695919_0_0_2"/>